<sequence>MRINNWIASTWAGRYFQLRGSDARNPRDADFSTEVQAGIAAFLAQAYVIGLSASVIAESGGTCECLPPVGATGKALLCLEDAVYLACKASFKKDLATAVSVVTGLGSILMGAVSNLPIQVSVGMGTGVYFVYSMVGFHGSSGLKYPVALGAVFLEGLVFILLTLLGVRQWMGKVFPASLKHATTVGLGLFISFIGFRQSSGIGLVGPDPETLVALSGCTVFNQDPETHACLSGVMQDPVTWLGLAGLLLISLLLMFRVRGAMLIEILLVSFISWIRHTPVTYFPDTPEGDALFDYFKSIAGFHKIESILGIVKIDATHAQVWVAMLTMLYVDLLDATGTIFAQASLMNIIDSSGDFEGATMAFLCDGAAICIGAFLGVPPVTALLESGVGIAEGGRTGIVAIVTGLLFFLSVFLSPIFTSFPPWATGPAVIVIGALMTQSVTRIRWDYPGEAVPAFLTIILMPLTFSVAYGILAGIISYVALNSLSKLVTFISRGRFVAPLPPAEEDPDSKDYSLSPPWLPALKALWRKRRGDPLE</sequence>
<dbReference type="EMBL" id="QTSX02005083">
    <property type="protein sequence ID" value="KAJ9061243.1"/>
    <property type="molecule type" value="Genomic_DNA"/>
</dbReference>
<proteinExistence type="predicted"/>
<evidence type="ECO:0000313" key="2">
    <source>
        <dbReference type="Proteomes" id="UP001165960"/>
    </source>
</evidence>
<protein>
    <submittedName>
        <fullName evidence="1">Uncharacterized protein</fullName>
    </submittedName>
</protein>
<organism evidence="1 2">
    <name type="scientific">Entomophthora muscae</name>
    <dbReference type="NCBI Taxonomy" id="34485"/>
    <lineage>
        <taxon>Eukaryota</taxon>
        <taxon>Fungi</taxon>
        <taxon>Fungi incertae sedis</taxon>
        <taxon>Zoopagomycota</taxon>
        <taxon>Entomophthoromycotina</taxon>
        <taxon>Entomophthoromycetes</taxon>
        <taxon>Entomophthorales</taxon>
        <taxon>Entomophthoraceae</taxon>
        <taxon>Entomophthora</taxon>
    </lineage>
</organism>
<name>A0ACC2SG28_9FUNG</name>
<evidence type="ECO:0000313" key="1">
    <source>
        <dbReference type="EMBL" id="KAJ9061243.1"/>
    </source>
</evidence>
<comment type="caution">
    <text evidence="1">The sequence shown here is derived from an EMBL/GenBank/DDBJ whole genome shotgun (WGS) entry which is preliminary data.</text>
</comment>
<keyword evidence="2" id="KW-1185">Reference proteome</keyword>
<reference evidence="1" key="1">
    <citation type="submission" date="2022-04" db="EMBL/GenBank/DDBJ databases">
        <title>Genome of the entomopathogenic fungus Entomophthora muscae.</title>
        <authorList>
            <person name="Elya C."/>
            <person name="Lovett B.R."/>
            <person name="Lee E."/>
            <person name="Macias A.M."/>
            <person name="Hajek A.E."/>
            <person name="De Bivort B.L."/>
            <person name="Kasson M.T."/>
            <person name="De Fine Licht H.H."/>
            <person name="Stajich J.E."/>
        </authorList>
    </citation>
    <scope>NUCLEOTIDE SEQUENCE</scope>
    <source>
        <strain evidence="1">Berkeley</strain>
    </source>
</reference>
<gene>
    <name evidence="1" type="ORF">DSO57_1022459</name>
</gene>
<accession>A0ACC2SG28</accession>
<dbReference type="Proteomes" id="UP001165960">
    <property type="component" value="Unassembled WGS sequence"/>
</dbReference>